<gene>
    <name evidence="3" type="ORF">AVEN_204014_1</name>
</gene>
<dbReference type="InterPro" id="IPR005303">
    <property type="entry name" value="MOCOS_middle"/>
</dbReference>
<evidence type="ECO:0000313" key="4">
    <source>
        <dbReference type="Proteomes" id="UP000499080"/>
    </source>
</evidence>
<dbReference type="OrthoDB" id="17255at2759"/>
<dbReference type="EMBL" id="BGPR01003484">
    <property type="protein sequence ID" value="GBM88720.1"/>
    <property type="molecule type" value="Genomic_DNA"/>
</dbReference>
<evidence type="ECO:0000259" key="2">
    <source>
        <dbReference type="Pfam" id="PF03476"/>
    </source>
</evidence>
<dbReference type="Proteomes" id="UP000499080">
    <property type="component" value="Unassembled WGS sequence"/>
</dbReference>
<name>A0A4Y2JF67_ARAVE</name>
<organism evidence="3 4">
    <name type="scientific">Araneus ventricosus</name>
    <name type="common">Orbweaver spider</name>
    <name type="synonym">Epeira ventricosa</name>
    <dbReference type="NCBI Taxonomy" id="182803"/>
    <lineage>
        <taxon>Eukaryota</taxon>
        <taxon>Metazoa</taxon>
        <taxon>Ecdysozoa</taxon>
        <taxon>Arthropoda</taxon>
        <taxon>Chelicerata</taxon>
        <taxon>Arachnida</taxon>
        <taxon>Araneae</taxon>
        <taxon>Araneomorphae</taxon>
        <taxon>Entelegynae</taxon>
        <taxon>Araneoidea</taxon>
        <taxon>Araneidae</taxon>
        <taxon>Araneus</taxon>
    </lineage>
</organism>
<feature type="domain" description="Molybdenum cofactor sulfurase middle" evidence="2">
    <location>
        <begin position="35"/>
        <end position="71"/>
    </location>
</feature>
<evidence type="ECO:0000256" key="1">
    <source>
        <dbReference type="SAM" id="Phobius"/>
    </source>
</evidence>
<keyword evidence="4" id="KW-1185">Reference proteome</keyword>
<feature type="transmembrane region" description="Helical" evidence="1">
    <location>
        <begin position="76"/>
        <end position="94"/>
    </location>
</feature>
<protein>
    <recommendedName>
        <fullName evidence="2">Molybdenum cofactor sulfurase middle domain-containing protein</fullName>
    </recommendedName>
</protein>
<keyword evidence="1" id="KW-1133">Transmembrane helix</keyword>
<sequence length="185" mass="20660">MSQSSTTAWIAAAVAVSVVGVLLWKKNKRSFVKVGTISKLYFFPVKSLRGIEVNEGKCTKLGFQVNGLLDRLERLGTAYFATISLFLYLFFVSFQTELRPRWPRVKVPASEPEAACSRPDSNKDPSCNGPVAHQIIRMEPNVLPLVWCGSLERGCQLRCCPCHLPTVQNDEVRPKIASFCFKIGH</sequence>
<evidence type="ECO:0000313" key="3">
    <source>
        <dbReference type="EMBL" id="GBM88720.1"/>
    </source>
</evidence>
<keyword evidence="1" id="KW-0472">Membrane</keyword>
<dbReference type="AlphaFoldDB" id="A0A4Y2JF67"/>
<accession>A0A4Y2JF67</accession>
<dbReference type="Pfam" id="PF03476">
    <property type="entry name" value="MOSC_N"/>
    <property type="match status" value="1"/>
</dbReference>
<comment type="caution">
    <text evidence="3">The sequence shown here is derived from an EMBL/GenBank/DDBJ whole genome shotgun (WGS) entry which is preliminary data.</text>
</comment>
<proteinExistence type="predicted"/>
<keyword evidence="1" id="KW-0812">Transmembrane</keyword>
<reference evidence="3 4" key="1">
    <citation type="journal article" date="2019" name="Sci. Rep.">
        <title>Orb-weaving spider Araneus ventricosus genome elucidates the spidroin gene catalogue.</title>
        <authorList>
            <person name="Kono N."/>
            <person name="Nakamura H."/>
            <person name="Ohtoshi R."/>
            <person name="Moran D.A.P."/>
            <person name="Shinohara A."/>
            <person name="Yoshida Y."/>
            <person name="Fujiwara M."/>
            <person name="Mori M."/>
            <person name="Tomita M."/>
            <person name="Arakawa K."/>
        </authorList>
    </citation>
    <scope>NUCLEOTIDE SEQUENCE [LARGE SCALE GENOMIC DNA]</scope>
</reference>
<feature type="transmembrane region" description="Helical" evidence="1">
    <location>
        <begin position="6"/>
        <end position="24"/>
    </location>
</feature>